<sequence length="226" mass="25803">MSNDERRGKRDILQSLDYLLYCHIAYLYFLDASFLLLFFRLFLQMHLLSATMFYRVLHVPFIIVIFVFFLSTCIHLVSVFGQSGIIIDFIGSEYPPNIMRLCLLDTFILLCQLLRLYIAQQLSIHSVNGAMFQISQALSSSLTDTNQQSQQDVSDVSTTPTREASTTSHSGQDYNTTQSAAADSNDVFYHNDVVMGLSSSQVSQLFNTRRHHYSQVNEENTMELHA</sequence>
<dbReference type="InterPro" id="IPR013715">
    <property type="entry name" value="DUF1746"/>
</dbReference>
<keyword evidence="2" id="KW-1133">Transmembrane helix</keyword>
<evidence type="ECO:0000256" key="1">
    <source>
        <dbReference type="SAM" id="MobiDB-lite"/>
    </source>
</evidence>
<dbReference type="Proteomes" id="UP000193560">
    <property type="component" value="Unassembled WGS sequence"/>
</dbReference>
<gene>
    <name evidence="4" type="ORF">BCR42DRAFT_429346</name>
</gene>
<reference evidence="4 5" key="1">
    <citation type="submission" date="2016-07" db="EMBL/GenBank/DDBJ databases">
        <title>Pervasive Adenine N6-methylation of Active Genes in Fungi.</title>
        <authorList>
            <consortium name="DOE Joint Genome Institute"/>
            <person name="Mondo S.J."/>
            <person name="Dannebaum R.O."/>
            <person name="Kuo R.C."/>
            <person name="Labutti K."/>
            <person name="Haridas S."/>
            <person name="Kuo A."/>
            <person name="Salamov A."/>
            <person name="Ahrendt S.R."/>
            <person name="Lipzen A."/>
            <person name="Sullivan W."/>
            <person name="Andreopoulos W.B."/>
            <person name="Clum A."/>
            <person name="Lindquist E."/>
            <person name="Daum C."/>
            <person name="Ramamoorthy G.K."/>
            <person name="Gryganskyi A."/>
            <person name="Culley D."/>
            <person name="Magnuson J.K."/>
            <person name="James T.Y."/>
            <person name="O'Malley M.A."/>
            <person name="Stajich J.E."/>
            <person name="Spatafora J.W."/>
            <person name="Visel A."/>
            <person name="Grigoriev I.V."/>
        </authorList>
    </citation>
    <scope>NUCLEOTIDE SEQUENCE [LARGE SCALE GENOMIC DNA]</scope>
    <source>
        <strain evidence="4 5">NRRL 1336</strain>
    </source>
</reference>
<protein>
    <recommendedName>
        <fullName evidence="3">DUF1746 domain-containing protein</fullName>
    </recommendedName>
</protein>
<feature type="transmembrane region" description="Helical" evidence="2">
    <location>
        <begin position="55"/>
        <end position="78"/>
    </location>
</feature>
<feature type="compositionally biased region" description="Polar residues" evidence="1">
    <location>
        <begin position="160"/>
        <end position="177"/>
    </location>
</feature>
<dbReference type="InterPro" id="IPR038967">
    <property type="entry name" value="Dsc4-like"/>
</dbReference>
<evidence type="ECO:0000313" key="5">
    <source>
        <dbReference type="Proteomes" id="UP000193560"/>
    </source>
</evidence>
<feature type="compositionally biased region" description="Low complexity" evidence="1">
    <location>
        <begin position="145"/>
        <end position="159"/>
    </location>
</feature>
<evidence type="ECO:0000256" key="2">
    <source>
        <dbReference type="SAM" id="Phobius"/>
    </source>
</evidence>
<dbReference type="PANTHER" id="PTHR39405">
    <property type="entry name" value="DSC E3 UBIQUITIN LIGASE COMPLEX SUBUNIT 4"/>
    <property type="match status" value="1"/>
</dbReference>
<keyword evidence="5" id="KW-1185">Reference proteome</keyword>
<feature type="transmembrane region" description="Helical" evidence="2">
    <location>
        <begin position="18"/>
        <end position="43"/>
    </location>
</feature>
<dbReference type="Pfam" id="PF08508">
    <property type="entry name" value="DUF1746"/>
    <property type="match status" value="1"/>
</dbReference>
<dbReference type="GO" id="GO:0032933">
    <property type="term" value="P:SREBP signaling pathway"/>
    <property type="evidence" value="ECO:0007669"/>
    <property type="project" value="InterPro"/>
</dbReference>
<dbReference type="PANTHER" id="PTHR39405:SF1">
    <property type="entry name" value="DSC E3 UBIQUITIN LIGASE COMPLEX SUBUNIT 4"/>
    <property type="match status" value="1"/>
</dbReference>
<keyword evidence="2" id="KW-0472">Membrane</keyword>
<dbReference type="GO" id="GO:0005783">
    <property type="term" value="C:endoplasmic reticulum"/>
    <property type="evidence" value="ECO:0007669"/>
    <property type="project" value="TreeGrafter"/>
</dbReference>
<comment type="caution">
    <text evidence="4">The sequence shown here is derived from an EMBL/GenBank/DDBJ whole genome shotgun (WGS) entry which is preliminary data.</text>
</comment>
<organism evidence="4 5">
    <name type="scientific">Absidia repens</name>
    <dbReference type="NCBI Taxonomy" id="90262"/>
    <lineage>
        <taxon>Eukaryota</taxon>
        <taxon>Fungi</taxon>
        <taxon>Fungi incertae sedis</taxon>
        <taxon>Mucoromycota</taxon>
        <taxon>Mucoromycotina</taxon>
        <taxon>Mucoromycetes</taxon>
        <taxon>Mucorales</taxon>
        <taxon>Cunninghamellaceae</taxon>
        <taxon>Absidia</taxon>
    </lineage>
</organism>
<proteinExistence type="predicted"/>
<dbReference type="OrthoDB" id="5428737at2759"/>
<keyword evidence="2" id="KW-0812">Transmembrane</keyword>
<feature type="region of interest" description="Disordered" evidence="1">
    <location>
        <begin position="145"/>
        <end position="177"/>
    </location>
</feature>
<name>A0A1X2HX08_9FUNG</name>
<dbReference type="EMBL" id="MCGE01000052">
    <property type="protein sequence ID" value="ORZ04256.1"/>
    <property type="molecule type" value="Genomic_DNA"/>
</dbReference>
<dbReference type="AlphaFoldDB" id="A0A1X2HX08"/>
<evidence type="ECO:0000313" key="4">
    <source>
        <dbReference type="EMBL" id="ORZ04256.1"/>
    </source>
</evidence>
<evidence type="ECO:0000259" key="3">
    <source>
        <dbReference type="Pfam" id="PF08508"/>
    </source>
</evidence>
<dbReference type="GO" id="GO:0044695">
    <property type="term" value="C:Dsc E3 ubiquitin ligase complex"/>
    <property type="evidence" value="ECO:0007669"/>
    <property type="project" value="InterPro"/>
</dbReference>
<dbReference type="STRING" id="90262.A0A1X2HX08"/>
<feature type="domain" description="DUF1746" evidence="3">
    <location>
        <begin position="15"/>
        <end position="114"/>
    </location>
</feature>
<accession>A0A1X2HX08</accession>